<evidence type="ECO:0000313" key="2">
    <source>
        <dbReference type="Proteomes" id="UP000006294"/>
    </source>
</evidence>
<evidence type="ECO:0000313" key="1">
    <source>
        <dbReference type="EMBL" id="BAM48046.1"/>
    </source>
</evidence>
<name>K0J573_AMPXN</name>
<dbReference type="RefSeq" id="WP_015010633.1">
    <property type="nucleotide sequence ID" value="NC_018704.1"/>
</dbReference>
<dbReference type="AlphaFoldDB" id="K0J573"/>
<protein>
    <recommendedName>
        <fullName evidence="3">DNA methylase N-4/N-6 domain-containing protein</fullName>
    </recommendedName>
</protein>
<keyword evidence="2" id="KW-1185">Reference proteome</keyword>
<dbReference type="Proteomes" id="UP000006294">
    <property type="component" value="Chromosome"/>
</dbReference>
<sequence length="212" mass="24638">MNNSILSYPVRGPYGNSKYRGNCSGYLIRDILDFYQPINFLECFAGSGTGFDVARELGYTNSIHLDLNDHFGNFNLLKDELPKGADLVFSHPPYWDIIQYSGKNHVWGDKPHKDDLSHIHDYNEFIQKLNVINKRIFESIIPGGRHAILLGDVRKKGKYYSIIKDITWYGELEAHLIKVQHNTRSKNKKYNSYNFIPIAHEHLLIFKKPQIR</sequence>
<dbReference type="eggNOG" id="COG0863">
    <property type="taxonomic scope" value="Bacteria"/>
</dbReference>
<accession>K0J573</accession>
<dbReference type="HOGENOM" id="CLU_067754_1_0_9"/>
<dbReference type="SUPFAM" id="SSF53335">
    <property type="entry name" value="S-adenosyl-L-methionine-dependent methyltransferases"/>
    <property type="match status" value="1"/>
</dbReference>
<proteinExistence type="predicted"/>
<dbReference type="OrthoDB" id="9773571at2"/>
<organism evidence="1 2">
    <name type="scientific">Amphibacillus xylanus (strain ATCC 51415 / DSM 6626 / JCM 7361 / LMG 17667 / NBRC 15112 / Ep01)</name>
    <dbReference type="NCBI Taxonomy" id="698758"/>
    <lineage>
        <taxon>Bacteria</taxon>
        <taxon>Bacillati</taxon>
        <taxon>Bacillota</taxon>
        <taxon>Bacilli</taxon>
        <taxon>Bacillales</taxon>
        <taxon>Bacillaceae</taxon>
        <taxon>Amphibacillus</taxon>
    </lineage>
</organism>
<dbReference type="EMBL" id="AP012050">
    <property type="protein sequence ID" value="BAM48046.1"/>
    <property type="molecule type" value="Genomic_DNA"/>
</dbReference>
<evidence type="ECO:0008006" key="3">
    <source>
        <dbReference type="Google" id="ProtNLM"/>
    </source>
</evidence>
<dbReference type="InterPro" id="IPR029063">
    <property type="entry name" value="SAM-dependent_MTases_sf"/>
</dbReference>
<reference evidence="1 2" key="1">
    <citation type="submission" date="2011-01" db="EMBL/GenBank/DDBJ databases">
        <title>Whole genome sequence of Amphibacillus xylinus NBRC 15112.</title>
        <authorList>
            <person name="Nakazawa H."/>
            <person name="Katano Y."/>
            <person name="Nakamura S."/>
            <person name="Sasagawa M."/>
            <person name="Fukada J."/>
            <person name="Arai T."/>
            <person name="Sasakura N."/>
            <person name="Mochizuki D."/>
            <person name="Hosoyama A."/>
            <person name="Harada K."/>
            <person name="Horikawa H."/>
            <person name="Kato Y."/>
            <person name="Harada T."/>
            <person name="Sasaki K."/>
            <person name="Sekiguchi M."/>
            <person name="Hodoyama M."/>
            <person name="Nishiko R."/>
            <person name="Narita H."/>
            <person name="Hanamaki A."/>
            <person name="Hata C."/>
            <person name="Konno Y."/>
            <person name="Niimura Y."/>
            <person name="Yamazaki S."/>
            <person name="Fujita N."/>
        </authorList>
    </citation>
    <scope>NUCLEOTIDE SEQUENCE [LARGE SCALE GENOMIC DNA]</scope>
    <source>
        <strain evidence="2">ATCC 51415 / DSM 6626 / JCM 7361 / LMG 17667 / NBRC 15112 / Ep01</strain>
    </source>
</reference>
<dbReference type="Gene3D" id="3.40.50.150">
    <property type="entry name" value="Vaccinia Virus protein VP39"/>
    <property type="match status" value="1"/>
</dbReference>
<dbReference type="KEGG" id="axl:AXY_19140"/>
<gene>
    <name evidence="1" type="ordered locus">AXY_19140</name>
</gene>
<dbReference type="STRING" id="698758.AXY_19140"/>